<dbReference type="AlphaFoldDB" id="A0A6C0J649"/>
<proteinExistence type="predicted"/>
<sequence length="118" mass="13997">MSSSSTPGFQLTPLRIKLKCSRCENRYEKSIFEKKQVHCTAAQNRLCRFCQGGDKLRSIEKNRNRKREIIRKQKMEQENSLEKVRIKIQSLESTIVHFQQQILAFEQRIVELKKLAKM</sequence>
<organism evidence="2">
    <name type="scientific">viral metagenome</name>
    <dbReference type="NCBI Taxonomy" id="1070528"/>
    <lineage>
        <taxon>unclassified sequences</taxon>
        <taxon>metagenomes</taxon>
        <taxon>organismal metagenomes</taxon>
    </lineage>
</organism>
<accession>A0A6C0J649</accession>
<evidence type="ECO:0000313" key="2">
    <source>
        <dbReference type="EMBL" id="QHU00350.1"/>
    </source>
</evidence>
<evidence type="ECO:0000256" key="1">
    <source>
        <dbReference type="SAM" id="Coils"/>
    </source>
</evidence>
<keyword evidence="1" id="KW-0175">Coiled coil</keyword>
<dbReference type="EMBL" id="MN740326">
    <property type="protein sequence ID" value="QHU00350.1"/>
    <property type="molecule type" value="Genomic_DNA"/>
</dbReference>
<protein>
    <submittedName>
        <fullName evidence="2">Uncharacterized protein</fullName>
    </submittedName>
</protein>
<name>A0A6C0J649_9ZZZZ</name>
<reference evidence="2" key="1">
    <citation type="journal article" date="2020" name="Nature">
        <title>Giant virus diversity and host interactions through global metagenomics.</title>
        <authorList>
            <person name="Schulz F."/>
            <person name="Roux S."/>
            <person name="Paez-Espino D."/>
            <person name="Jungbluth S."/>
            <person name="Walsh D.A."/>
            <person name="Denef V.J."/>
            <person name="McMahon K.D."/>
            <person name="Konstantinidis K.T."/>
            <person name="Eloe-Fadrosh E.A."/>
            <person name="Kyrpides N.C."/>
            <person name="Woyke T."/>
        </authorList>
    </citation>
    <scope>NUCLEOTIDE SEQUENCE</scope>
    <source>
        <strain evidence="2">GVMAG-M-3300025860-12</strain>
    </source>
</reference>
<feature type="coiled-coil region" evidence="1">
    <location>
        <begin position="56"/>
        <end position="108"/>
    </location>
</feature>